<dbReference type="CDD" id="cd00118">
    <property type="entry name" value="LysM"/>
    <property type="match status" value="1"/>
</dbReference>
<evidence type="ECO:0000313" key="3">
    <source>
        <dbReference type="EMBL" id="MBC5687817.1"/>
    </source>
</evidence>
<comment type="caution">
    <text evidence="3">The sequence shown here is derived from an EMBL/GenBank/DDBJ whole genome shotgun (WGS) entry which is preliminary data.</text>
</comment>
<evidence type="ECO:0000259" key="2">
    <source>
        <dbReference type="PROSITE" id="PS51782"/>
    </source>
</evidence>
<organism evidence="3 4">
    <name type="scientific">Mediterraneibacter hominis</name>
    <dbReference type="NCBI Taxonomy" id="2763054"/>
    <lineage>
        <taxon>Bacteria</taxon>
        <taxon>Bacillati</taxon>
        <taxon>Bacillota</taxon>
        <taxon>Clostridia</taxon>
        <taxon>Lachnospirales</taxon>
        <taxon>Lachnospiraceae</taxon>
        <taxon>Mediterraneibacter</taxon>
    </lineage>
</organism>
<dbReference type="RefSeq" id="WP_186874478.1">
    <property type="nucleotide sequence ID" value="NZ_JACOPF010000001.1"/>
</dbReference>
<keyword evidence="1" id="KW-1133">Transmembrane helix</keyword>
<evidence type="ECO:0000256" key="1">
    <source>
        <dbReference type="SAM" id="Phobius"/>
    </source>
</evidence>
<keyword evidence="1" id="KW-0812">Transmembrane</keyword>
<dbReference type="AlphaFoldDB" id="A0A923LFM8"/>
<proteinExistence type="predicted"/>
<dbReference type="InterPro" id="IPR036779">
    <property type="entry name" value="LysM_dom_sf"/>
</dbReference>
<feature type="transmembrane region" description="Helical" evidence="1">
    <location>
        <begin position="37"/>
        <end position="59"/>
    </location>
</feature>
<dbReference type="InterPro" id="IPR018392">
    <property type="entry name" value="LysM"/>
</dbReference>
<reference evidence="3" key="1">
    <citation type="submission" date="2020-08" db="EMBL/GenBank/DDBJ databases">
        <title>Genome public.</title>
        <authorList>
            <person name="Liu C."/>
            <person name="Sun Q."/>
        </authorList>
    </citation>
    <scope>NUCLEOTIDE SEQUENCE</scope>
    <source>
        <strain evidence="3">NSJ-55</strain>
    </source>
</reference>
<keyword evidence="4" id="KW-1185">Reference proteome</keyword>
<keyword evidence="1" id="KW-0472">Membrane</keyword>
<name>A0A923LFM8_9FIRM</name>
<dbReference type="SMART" id="SM00257">
    <property type="entry name" value="LysM"/>
    <property type="match status" value="1"/>
</dbReference>
<dbReference type="EMBL" id="JACOPF010000001">
    <property type="protein sequence ID" value="MBC5687817.1"/>
    <property type="molecule type" value="Genomic_DNA"/>
</dbReference>
<dbReference type="Gene3D" id="3.10.350.10">
    <property type="entry name" value="LysM domain"/>
    <property type="match status" value="1"/>
</dbReference>
<gene>
    <name evidence="3" type="ORF">H8S37_02545</name>
</gene>
<protein>
    <submittedName>
        <fullName evidence="3">LysM peptidoglycan-binding domain-containing protein</fullName>
    </submittedName>
</protein>
<dbReference type="Pfam" id="PF01476">
    <property type="entry name" value="LysM"/>
    <property type="match status" value="1"/>
</dbReference>
<sequence>MNRENRNTTARKADTQYIRDKKAVQVKKKKTSVLYRGGFSVAAGVLLIAVCCFFFNTFFVSAHGNQAEEPVSFTYYKSIVIQPGDTLWDIAEENMTSDCQSVEQYIDTLKTLNSLESDEIHAGESLMIAYNDTEFLP</sequence>
<feature type="domain" description="LysM" evidence="2">
    <location>
        <begin position="77"/>
        <end position="128"/>
    </location>
</feature>
<evidence type="ECO:0000313" key="4">
    <source>
        <dbReference type="Proteomes" id="UP000652477"/>
    </source>
</evidence>
<accession>A0A923LFM8</accession>
<dbReference type="PROSITE" id="PS51782">
    <property type="entry name" value="LYSM"/>
    <property type="match status" value="1"/>
</dbReference>
<dbReference type="Proteomes" id="UP000652477">
    <property type="component" value="Unassembled WGS sequence"/>
</dbReference>